<feature type="domain" description="RNA-binding S4" evidence="2">
    <location>
        <begin position="186"/>
        <end position="248"/>
    </location>
</feature>
<dbReference type="EMBL" id="FQUG01000003">
    <property type="protein sequence ID" value="SHE59747.1"/>
    <property type="molecule type" value="Genomic_DNA"/>
</dbReference>
<dbReference type="Gene3D" id="3.10.290.10">
    <property type="entry name" value="RNA-binding S4 domain"/>
    <property type="match status" value="1"/>
</dbReference>
<dbReference type="Gene3D" id="3.30.70.330">
    <property type="match status" value="1"/>
</dbReference>
<dbReference type="OrthoDB" id="9812787at2"/>
<dbReference type="InterPro" id="IPR036986">
    <property type="entry name" value="S4_RNA-bd_sf"/>
</dbReference>
<dbReference type="AlphaFoldDB" id="A0A1M4USY6"/>
<dbReference type="PROSITE" id="PS50889">
    <property type="entry name" value="S4"/>
    <property type="match status" value="1"/>
</dbReference>
<evidence type="ECO:0000313" key="4">
    <source>
        <dbReference type="Proteomes" id="UP000184404"/>
    </source>
</evidence>
<sequence length="262" mass="28600">MTTARERILRYYKGTEGEAVSVQLVDLAEQAMRTQKFRLTPFLDPYGVEIAETVAASYDGLTVQYDGGYQGAERQRAMFTHDAFGGRPSFDIAVIKAEWKSDFCYLTHRDVLGALMGLGIERDTLGDILVASGTARILTTKQMADYLLSNLTQIGAAAVHCEADELSAIAPREERTKEITATVASLRVDSIAAAGFGMSRSRAAADIEADKLKLNWQSVKNASVTVGEGDILSLRGRGRVEVVEVRGKTKKGRVGISLKRYI</sequence>
<dbReference type="Proteomes" id="UP000184404">
    <property type="component" value="Unassembled WGS sequence"/>
</dbReference>
<protein>
    <submittedName>
        <fullName evidence="3">RNA-binding protein YlmH, contains S4-like domain</fullName>
    </submittedName>
</protein>
<dbReference type="SUPFAM" id="SSF55174">
    <property type="entry name" value="Alpha-L RNA-binding motif"/>
    <property type="match status" value="1"/>
</dbReference>
<dbReference type="PANTHER" id="PTHR13633:SF3">
    <property type="entry name" value="MITOCHONDRIAL TRANSCRIPTION RESCUE FACTOR 1"/>
    <property type="match status" value="1"/>
</dbReference>
<proteinExistence type="predicted"/>
<accession>A0A1M4USY6</accession>
<dbReference type="CDD" id="cd00165">
    <property type="entry name" value="S4"/>
    <property type="match status" value="1"/>
</dbReference>
<gene>
    <name evidence="3" type="ORF">SAMN02745190_00769</name>
</gene>
<dbReference type="InterPro" id="IPR002942">
    <property type="entry name" value="S4_RNA-bd"/>
</dbReference>
<dbReference type="Pfam" id="PF01479">
    <property type="entry name" value="S4"/>
    <property type="match status" value="1"/>
</dbReference>
<organism evidence="3 4">
    <name type="scientific">Schwartzia succinivorans DSM 10502</name>
    <dbReference type="NCBI Taxonomy" id="1123243"/>
    <lineage>
        <taxon>Bacteria</taxon>
        <taxon>Bacillati</taxon>
        <taxon>Bacillota</taxon>
        <taxon>Negativicutes</taxon>
        <taxon>Selenomonadales</taxon>
        <taxon>Selenomonadaceae</taxon>
        <taxon>Schwartzia</taxon>
    </lineage>
</organism>
<dbReference type="GO" id="GO:0003723">
    <property type="term" value="F:RNA binding"/>
    <property type="evidence" value="ECO:0007669"/>
    <property type="project" value="UniProtKB-KW"/>
</dbReference>
<dbReference type="InterPro" id="IPR040591">
    <property type="entry name" value="RqcP2_RBD"/>
</dbReference>
<dbReference type="STRING" id="1123243.SAMN02745190_00769"/>
<dbReference type="InterPro" id="IPR012677">
    <property type="entry name" value="Nucleotide-bd_a/b_plait_sf"/>
</dbReference>
<evidence type="ECO:0000256" key="1">
    <source>
        <dbReference type="PROSITE-ProRule" id="PRU00182"/>
    </source>
</evidence>
<name>A0A1M4USY6_9FIRM</name>
<evidence type="ECO:0000259" key="2">
    <source>
        <dbReference type="SMART" id="SM00363"/>
    </source>
</evidence>
<dbReference type="SMART" id="SM00363">
    <property type="entry name" value="S4"/>
    <property type="match status" value="1"/>
</dbReference>
<dbReference type="PANTHER" id="PTHR13633">
    <property type="entry name" value="MITOCHONDRIAL TRANSCRIPTION RESCUE FACTOR 1"/>
    <property type="match status" value="1"/>
</dbReference>
<keyword evidence="1" id="KW-0694">RNA-binding</keyword>
<reference evidence="3 4" key="1">
    <citation type="submission" date="2016-11" db="EMBL/GenBank/DDBJ databases">
        <authorList>
            <person name="Jaros S."/>
            <person name="Januszkiewicz K."/>
            <person name="Wedrychowicz H."/>
        </authorList>
    </citation>
    <scope>NUCLEOTIDE SEQUENCE [LARGE SCALE GENOMIC DNA]</scope>
    <source>
        <strain evidence="3 4">DSM 10502</strain>
    </source>
</reference>
<dbReference type="RefSeq" id="WP_072934870.1">
    <property type="nucleotide sequence ID" value="NZ_FQUG01000003.1"/>
</dbReference>
<dbReference type="Gene3D" id="3.30.1370.160">
    <property type="match status" value="1"/>
</dbReference>
<keyword evidence="4" id="KW-1185">Reference proteome</keyword>
<dbReference type="Pfam" id="PF17774">
    <property type="entry name" value="YlmH_RBD"/>
    <property type="match status" value="1"/>
</dbReference>
<evidence type="ECO:0000313" key="3">
    <source>
        <dbReference type="EMBL" id="SHE59747.1"/>
    </source>
</evidence>